<dbReference type="Pfam" id="PF00990">
    <property type="entry name" value="GGDEF"/>
    <property type="match status" value="1"/>
</dbReference>
<sequence>MRVSRSLTIKQMATVSGVAAVTICIFIVIQLFHFVQQRRIDYAQQMENVAHTVRQPLSQAVLKADIPQAELILNSLKPAGILARAEVVLPNGLQALHTDFEPEKPVPTFIARLFELPVKITVPLYSLEPANPRPLALLVLQADSWRVYQFILSALSTMVTTYLLLALILSVAISWCINKLIVHPLRRIATELHELPPQNAISHQLALPERHRDDELGMLIRGYNRNQQVAEAVHDEMSRLTTRFALTNLPNKTLFLALLEQHLDTVSSEDTFTVMVLRIETLLEANGVVKDEQRNALLLTLLEKIRQSIDEQTVLGQLSGSDFVLMVKRANKPFRAMRLARLLLLRLNQPVALHDMQLRPNISIGLAQREESDVTAQDFLSRAASAMMSARHQGKNQILFFDPAMMERAHKRLTQEHDILQGLKEEQFSLFLQPQIDMRNGKLVGAEALLRMRQPDGSWMLPEDLIVNAEEIGVIVSLGRWVFEESCRLLAAWQKQGINLPLSVNLSAVQLRESDMVAHLQELIDRHRIIPGSLILEITETAQIGEPEKALALLGELQKMGVSVALDDFGMGYANLHWLSQFKSLPISKLKMDRSFVCVLPNDDTMVRIVAAIAEIIRLDVIAEGVETSQQRDWLLARGIHLGQGYLYSEALPLTVFNRKYLELVAQQ</sequence>
<keyword evidence="1" id="KW-1133">Transmembrane helix</keyword>
<dbReference type="InterPro" id="IPR050706">
    <property type="entry name" value="Cyclic-di-GMP_PDE-like"/>
</dbReference>
<dbReference type="NCBIfam" id="TIGR00254">
    <property type="entry name" value="GGDEF"/>
    <property type="match status" value="1"/>
</dbReference>
<dbReference type="SMART" id="SM00052">
    <property type="entry name" value="EAL"/>
    <property type="match status" value="1"/>
</dbReference>
<evidence type="ECO:0000313" key="5">
    <source>
        <dbReference type="Proteomes" id="UP000030351"/>
    </source>
</evidence>
<dbReference type="SMART" id="SM00267">
    <property type="entry name" value="GGDEF"/>
    <property type="match status" value="1"/>
</dbReference>
<protein>
    <submittedName>
        <fullName evidence="4">Biofilm formation regulator HmsP</fullName>
    </submittedName>
</protein>
<feature type="domain" description="EAL" evidence="2">
    <location>
        <begin position="412"/>
        <end position="665"/>
    </location>
</feature>
<dbReference type="Gene3D" id="6.10.340.10">
    <property type="match status" value="1"/>
</dbReference>
<evidence type="ECO:0000313" key="4">
    <source>
        <dbReference type="EMBL" id="KGT95066.1"/>
    </source>
</evidence>
<dbReference type="AlphaFoldDB" id="A0A0A3ZBS2"/>
<dbReference type="SUPFAM" id="SSF141868">
    <property type="entry name" value="EAL domain-like"/>
    <property type="match status" value="1"/>
</dbReference>
<dbReference type="SUPFAM" id="SSF55073">
    <property type="entry name" value="Nucleotide cyclase"/>
    <property type="match status" value="1"/>
</dbReference>
<dbReference type="STRING" id="371042.NG99_05355"/>
<feature type="domain" description="GGDEF" evidence="3">
    <location>
        <begin position="270"/>
        <end position="403"/>
    </location>
</feature>
<dbReference type="InterPro" id="IPR033419">
    <property type="entry name" value="GAPES3"/>
</dbReference>
<keyword evidence="5" id="KW-1185">Reference proteome</keyword>
<dbReference type="InterPro" id="IPR043128">
    <property type="entry name" value="Rev_trsase/Diguanyl_cyclase"/>
</dbReference>
<dbReference type="InterPro" id="IPR000160">
    <property type="entry name" value="GGDEF_dom"/>
</dbReference>
<dbReference type="eggNOG" id="COG5001">
    <property type="taxonomic scope" value="Bacteria"/>
</dbReference>
<accession>A0A0A3ZBS2</accession>
<dbReference type="PANTHER" id="PTHR33121:SF77">
    <property type="entry name" value="CYCLIC DI-GMP PHOSPHODIESTERASE PDEK-RELATED"/>
    <property type="match status" value="1"/>
</dbReference>
<dbReference type="RefSeq" id="WP_034889148.1">
    <property type="nucleotide sequence ID" value="NZ_JRUQ01000019.1"/>
</dbReference>
<dbReference type="PANTHER" id="PTHR33121">
    <property type="entry name" value="CYCLIC DI-GMP PHOSPHODIESTERASE PDEF"/>
    <property type="match status" value="1"/>
</dbReference>
<dbReference type="GO" id="GO:0071111">
    <property type="term" value="F:cyclic-guanylate-specific phosphodiesterase activity"/>
    <property type="evidence" value="ECO:0007669"/>
    <property type="project" value="InterPro"/>
</dbReference>
<evidence type="ECO:0000256" key="1">
    <source>
        <dbReference type="SAM" id="Phobius"/>
    </source>
</evidence>
<dbReference type="Gene3D" id="3.30.70.270">
    <property type="match status" value="1"/>
</dbReference>
<comment type="caution">
    <text evidence="4">The sequence shown here is derived from an EMBL/GenBank/DDBJ whole genome shotgun (WGS) entry which is preliminary data.</text>
</comment>
<evidence type="ECO:0000259" key="2">
    <source>
        <dbReference type="PROSITE" id="PS50883"/>
    </source>
</evidence>
<dbReference type="InterPro" id="IPR035919">
    <property type="entry name" value="EAL_sf"/>
</dbReference>
<dbReference type="PROSITE" id="PS50883">
    <property type="entry name" value="EAL"/>
    <property type="match status" value="1"/>
</dbReference>
<name>A0A0A3ZBS2_9GAMM</name>
<dbReference type="Gene3D" id="3.20.20.450">
    <property type="entry name" value="EAL domain"/>
    <property type="match status" value="1"/>
</dbReference>
<dbReference type="Proteomes" id="UP000030351">
    <property type="component" value="Unassembled WGS sequence"/>
</dbReference>
<feature type="transmembrane region" description="Helical" evidence="1">
    <location>
        <begin position="147"/>
        <end position="177"/>
    </location>
</feature>
<dbReference type="CDD" id="cd01948">
    <property type="entry name" value="EAL"/>
    <property type="match status" value="1"/>
</dbReference>
<proteinExistence type="predicted"/>
<keyword evidence="1" id="KW-0472">Membrane</keyword>
<dbReference type="Pfam" id="PF00563">
    <property type="entry name" value="EAL"/>
    <property type="match status" value="1"/>
</dbReference>
<dbReference type="InterPro" id="IPR001633">
    <property type="entry name" value="EAL_dom"/>
</dbReference>
<dbReference type="InterPro" id="IPR029787">
    <property type="entry name" value="Nucleotide_cyclase"/>
</dbReference>
<gene>
    <name evidence="4" type="ORF">NG99_05355</name>
</gene>
<evidence type="ECO:0000259" key="3">
    <source>
        <dbReference type="PROSITE" id="PS50887"/>
    </source>
</evidence>
<dbReference type="PROSITE" id="PS50887">
    <property type="entry name" value="GGDEF"/>
    <property type="match status" value="1"/>
</dbReference>
<dbReference type="EMBL" id="JRUQ01000019">
    <property type="protein sequence ID" value="KGT95066.1"/>
    <property type="molecule type" value="Genomic_DNA"/>
</dbReference>
<keyword evidence="1" id="KW-0812">Transmembrane</keyword>
<dbReference type="NCBIfam" id="NF008807">
    <property type="entry name" value="PRK11829.1"/>
    <property type="match status" value="1"/>
</dbReference>
<organism evidence="4 5">
    <name type="scientific">Erwinia typographi</name>
    <dbReference type="NCBI Taxonomy" id="371042"/>
    <lineage>
        <taxon>Bacteria</taxon>
        <taxon>Pseudomonadati</taxon>
        <taxon>Pseudomonadota</taxon>
        <taxon>Gammaproteobacteria</taxon>
        <taxon>Enterobacterales</taxon>
        <taxon>Erwiniaceae</taxon>
        <taxon>Erwinia</taxon>
    </lineage>
</organism>
<dbReference type="Pfam" id="PF17154">
    <property type="entry name" value="GAPES3"/>
    <property type="match status" value="1"/>
</dbReference>
<reference evidence="4 5" key="1">
    <citation type="submission" date="2014-10" db="EMBL/GenBank/DDBJ databases">
        <title>Genome sequence of Erwinia typographi M043b.</title>
        <authorList>
            <person name="Chan K.-G."/>
            <person name="Tan W.-S."/>
        </authorList>
    </citation>
    <scope>NUCLEOTIDE SEQUENCE [LARGE SCALE GENOMIC DNA]</scope>
    <source>
        <strain evidence="4 5">M043b</strain>
    </source>
</reference>
<feature type="transmembrane region" description="Helical" evidence="1">
    <location>
        <begin position="12"/>
        <end position="32"/>
    </location>
</feature>